<dbReference type="GO" id="GO:0016829">
    <property type="term" value="F:lyase activity"/>
    <property type="evidence" value="ECO:0007669"/>
    <property type="project" value="UniProtKB-KW"/>
</dbReference>
<evidence type="ECO:0000256" key="3">
    <source>
        <dbReference type="ARBA" id="ARBA00022763"/>
    </source>
</evidence>
<dbReference type="GO" id="GO:0008233">
    <property type="term" value="F:peptidase activity"/>
    <property type="evidence" value="ECO:0007669"/>
    <property type="project" value="UniProtKB-KW"/>
</dbReference>
<evidence type="ECO:0000313" key="9">
    <source>
        <dbReference type="EMBL" id="KAB8037744.1"/>
    </source>
</evidence>
<dbReference type="Gene3D" id="3.90.1680.10">
    <property type="entry name" value="SOS response associated peptidase-like"/>
    <property type="match status" value="1"/>
</dbReference>
<organism evidence="9 10">
    <name type="scientific">Silvanigrella paludirubra</name>
    <dbReference type="NCBI Taxonomy" id="2499159"/>
    <lineage>
        <taxon>Bacteria</taxon>
        <taxon>Pseudomonadati</taxon>
        <taxon>Bdellovibrionota</taxon>
        <taxon>Oligoflexia</taxon>
        <taxon>Silvanigrellales</taxon>
        <taxon>Silvanigrellaceae</taxon>
        <taxon>Silvanigrella</taxon>
    </lineage>
</organism>
<evidence type="ECO:0000256" key="1">
    <source>
        <dbReference type="ARBA" id="ARBA00008136"/>
    </source>
</evidence>
<sequence length="216" mass="25672">MCAQFLVDKILFQKSLSIFSLHLNTIEWKDRILPHSQSPIIEYKNNEYFIELFYFSLVPSWSHDRKPKFATHNARLETVLEKPTWKKPFLKNHCLVPITTFIEPIYEGKFAGNMVKFNLEECIFVPAIFDYWMNKETGEVISSFSILTSEPGEFVRKIGHERSPIFLKQKLKTFENWFDCENNDGKNFIQLLSNRQEPKMSIEIDRPLKKGWEKRK</sequence>
<proteinExistence type="inferred from homology"/>
<dbReference type="GO" id="GO:0006508">
    <property type="term" value="P:proteolysis"/>
    <property type="evidence" value="ECO:0007669"/>
    <property type="project" value="UniProtKB-KW"/>
</dbReference>
<dbReference type="InterPro" id="IPR003738">
    <property type="entry name" value="SRAP"/>
</dbReference>
<accession>A0A6N6VQB0</accession>
<dbReference type="EC" id="3.4.-.-" evidence="8"/>
<keyword evidence="10" id="KW-1185">Reference proteome</keyword>
<evidence type="ECO:0000313" key="10">
    <source>
        <dbReference type="Proteomes" id="UP000437748"/>
    </source>
</evidence>
<reference evidence="9 10" key="1">
    <citation type="submission" date="2019-10" db="EMBL/GenBank/DDBJ databases">
        <title>New species of Slilvanegrellaceae.</title>
        <authorList>
            <person name="Pitt A."/>
            <person name="Hahn M.W."/>
        </authorList>
    </citation>
    <scope>NUCLEOTIDE SEQUENCE [LARGE SCALE GENOMIC DNA]</scope>
    <source>
        <strain evidence="9 10">SP-Ram-0.45-NSY-1</strain>
    </source>
</reference>
<evidence type="ECO:0000256" key="4">
    <source>
        <dbReference type="ARBA" id="ARBA00022801"/>
    </source>
</evidence>
<dbReference type="PANTHER" id="PTHR13604:SF0">
    <property type="entry name" value="ABASIC SITE PROCESSING PROTEIN HMCES"/>
    <property type="match status" value="1"/>
</dbReference>
<keyword evidence="3" id="KW-0227">DNA damage</keyword>
<dbReference type="GO" id="GO:0106300">
    <property type="term" value="P:protein-DNA covalent cross-linking repair"/>
    <property type="evidence" value="ECO:0007669"/>
    <property type="project" value="InterPro"/>
</dbReference>
<keyword evidence="6" id="KW-0238">DNA-binding</keyword>
<keyword evidence="7" id="KW-0456">Lyase</keyword>
<evidence type="ECO:0000256" key="2">
    <source>
        <dbReference type="ARBA" id="ARBA00022670"/>
    </source>
</evidence>
<dbReference type="OrthoDB" id="107650at2"/>
<keyword evidence="2 8" id="KW-0645">Protease</keyword>
<evidence type="ECO:0000256" key="7">
    <source>
        <dbReference type="ARBA" id="ARBA00023239"/>
    </source>
</evidence>
<dbReference type="GO" id="GO:0003697">
    <property type="term" value="F:single-stranded DNA binding"/>
    <property type="evidence" value="ECO:0007669"/>
    <property type="project" value="InterPro"/>
</dbReference>
<dbReference type="PANTHER" id="PTHR13604">
    <property type="entry name" value="DC12-RELATED"/>
    <property type="match status" value="1"/>
</dbReference>
<dbReference type="Proteomes" id="UP000437748">
    <property type="component" value="Unassembled WGS sequence"/>
</dbReference>
<evidence type="ECO:0000256" key="5">
    <source>
        <dbReference type="ARBA" id="ARBA00023124"/>
    </source>
</evidence>
<name>A0A6N6VQB0_9BACT</name>
<dbReference type="Pfam" id="PF02586">
    <property type="entry name" value="SRAP"/>
    <property type="match status" value="1"/>
</dbReference>
<evidence type="ECO:0000256" key="8">
    <source>
        <dbReference type="RuleBase" id="RU364100"/>
    </source>
</evidence>
<gene>
    <name evidence="9" type="ORF">GCL60_11260</name>
</gene>
<dbReference type="SUPFAM" id="SSF143081">
    <property type="entry name" value="BB1717-like"/>
    <property type="match status" value="1"/>
</dbReference>
<comment type="similarity">
    <text evidence="1 8">Belongs to the SOS response-associated peptidase family.</text>
</comment>
<comment type="caution">
    <text evidence="9">The sequence shown here is derived from an EMBL/GenBank/DDBJ whole genome shotgun (WGS) entry which is preliminary data.</text>
</comment>
<dbReference type="EMBL" id="WFLM01000004">
    <property type="protein sequence ID" value="KAB8037744.1"/>
    <property type="molecule type" value="Genomic_DNA"/>
</dbReference>
<keyword evidence="4 8" id="KW-0378">Hydrolase</keyword>
<protein>
    <recommendedName>
        <fullName evidence="8">Abasic site processing protein</fullName>
        <ecNumber evidence="8">3.4.-.-</ecNumber>
    </recommendedName>
</protein>
<evidence type="ECO:0000256" key="6">
    <source>
        <dbReference type="ARBA" id="ARBA00023125"/>
    </source>
</evidence>
<dbReference type="RefSeq" id="WP_153420821.1">
    <property type="nucleotide sequence ID" value="NZ_WFLM01000004.1"/>
</dbReference>
<keyword evidence="5" id="KW-0190">Covalent protein-DNA linkage</keyword>
<dbReference type="InterPro" id="IPR036590">
    <property type="entry name" value="SRAP-like"/>
</dbReference>
<dbReference type="AlphaFoldDB" id="A0A6N6VQB0"/>